<dbReference type="SUPFAM" id="SSF88874">
    <property type="entry name" value="Receptor-binding domain of short tail fibre protein gp12"/>
    <property type="match status" value="1"/>
</dbReference>
<organism evidence="3 4">
    <name type="scientific">Halpernia frigidisoli</name>
    <dbReference type="NCBI Taxonomy" id="1125876"/>
    <lineage>
        <taxon>Bacteria</taxon>
        <taxon>Pseudomonadati</taxon>
        <taxon>Bacteroidota</taxon>
        <taxon>Flavobacteriia</taxon>
        <taxon>Flavobacteriales</taxon>
        <taxon>Weeksellaceae</taxon>
        <taxon>Chryseobacterium group</taxon>
        <taxon>Halpernia</taxon>
    </lineage>
</organism>
<dbReference type="STRING" id="1125876.SAMN05443292_2159"/>
<protein>
    <submittedName>
        <fullName evidence="3">Microcystin-dependent protein</fullName>
    </submittedName>
</protein>
<dbReference type="InterPro" id="IPR037053">
    <property type="entry name" value="Phage_tail_collar_dom_sf"/>
</dbReference>
<accession>A0A1I3H2X6</accession>
<feature type="domain" description="Phage tail collar" evidence="2">
    <location>
        <begin position="27"/>
        <end position="82"/>
    </location>
</feature>
<keyword evidence="4" id="KW-1185">Reference proteome</keyword>
<dbReference type="Gene3D" id="3.90.1340.10">
    <property type="entry name" value="Phage tail collar domain"/>
    <property type="match status" value="1"/>
</dbReference>
<keyword evidence="1" id="KW-0732">Signal</keyword>
<evidence type="ECO:0000256" key="1">
    <source>
        <dbReference type="SAM" id="SignalP"/>
    </source>
</evidence>
<feature type="chain" id="PRO_5011578130" evidence="1">
    <location>
        <begin position="22"/>
        <end position="193"/>
    </location>
</feature>
<reference evidence="3 4" key="1">
    <citation type="submission" date="2016-10" db="EMBL/GenBank/DDBJ databases">
        <authorList>
            <person name="de Groot N.N."/>
        </authorList>
    </citation>
    <scope>NUCLEOTIDE SEQUENCE [LARGE SCALE GENOMIC DNA]</scope>
    <source>
        <strain evidence="3 4">DSM 26000</strain>
    </source>
</reference>
<sequence>MKKLILFLVLALSLSNLKAQASDPYLGQIQYVAFTFAPNGWLDCNGQLLPISQYSALFSLLGTQYGGDGRTNFALPNMQGRVLVNSGQGPGLSNYTQGQPGGIEAETLTVNEMPSHTHIVNAVTVEGNKAEATGNLPANTKKLDKEYSTVAANTTMKSTMIGNTGSSQSHENRPPYLALKCIISTTGVFPQRP</sequence>
<evidence type="ECO:0000313" key="4">
    <source>
        <dbReference type="Proteomes" id="UP000198931"/>
    </source>
</evidence>
<gene>
    <name evidence="3" type="ORF">SAMN05443292_2159</name>
</gene>
<proteinExistence type="predicted"/>
<evidence type="ECO:0000313" key="3">
    <source>
        <dbReference type="EMBL" id="SFI30016.1"/>
    </source>
</evidence>
<dbReference type="Pfam" id="PF07484">
    <property type="entry name" value="Collar"/>
    <property type="match status" value="1"/>
</dbReference>
<dbReference type="RefSeq" id="WP_090080415.1">
    <property type="nucleotide sequence ID" value="NZ_FOQT01000003.1"/>
</dbReference>
<dbReference type="Proteomes" id="UP000198931">
    <property type="component" value="Unassembled WGS sequence"/>
</dbReference>
<dbReference type="EMBL" id="FOQT01000003">
    <property type="protein sequence ID" value="SFI30016.1"/>
    <property type="molecule type" value="Genomic_DNA"/>
</dbReference>
<feature type="signal peptide" evidence="1">
    <location>
        <begin position="1"/>
        <end position="21"/>
    </location>
</feature>
<dbReference type="InterPro" id="IPR011083">
    <property type="entry name" value="Phage_tail_collar_dom"/>
</dbReference>
<dbReference type="OrthoDB" id="9810174at2"/>
<evidence type="ECO:0000259" key="2">
    <source>
        <dbReference type="Pfam" id="PF07484"/>
    </source>
</evidence>
<name>A0A1I3H2X6_9FLAO</name>
<dbReference type="AlphaFoldDB" id="A0A1I3H2X6"/>